<dbReference type="SUPFAM" id="SSF55785">
    <property type="entry name" value="PYP-like sensor domain (PAS domain)"/>
    <property type="match status" value="1"/>
</dbReference>
<dbReference type="Gene3D" id="3.30.450.20">
    <property type="entry name" value="PAS domain"/>
    <property type="match status" value="1"/>
</dbReference>
<dbReference type="InterPro" id="IPR016032">
    <property type="entry name" value="Sig_transdc_resp-reg_C-effctor"/>
</dbReference>
<keyword evidence="2" id="KW-0238">DNA-binding</keyword>
<dbReference type="PROSITE" id="PS50110">
    <property type="entry name" value="RESPONSE_REGULATORY"/>
    <property type="match status" value="1"/>
</dbReference>
<reference evidence="8 9" key="1">
    <citation type="submission" date="2020-08" db="EMBL/GenBank/DDBJ databases">
        <title>Genomic Encyclopedia of Type Strains, Phase IV (KMG-V): Genome sequencing to study the core and pangenomes of soil and plant-associated prokaryotes.</title>
        <authorList>
            <person name="Whitman W."/>
        </authorList>
    </citation>
    <scope>NUCLEOTIDE SEQUENCE [LARGE SCALE GENOMIC DNA]</scope>
    <source>
        <strain evidence="8 9">SEMIA 4011</strain>
    </source>
</reference>
<feature type="domain" description="Response regulatory" evidence="6">
    <location>
        <begin position="263"/>
        <end position="378"/>
    </location>
</feature>
<dbReference type="PROSITE" id="PS50043">
    <property type="entry name" value="HTH_LUXR_2"/>
    <property type="match status" value="1"/>
</dbReference>
<dbReference type="RefSeq" id="WP_184694992.1">
    <property type="nucleotide sequence ID" value="NZ_JACIIJ010000007.1"/>
</dbReference>
<comment type="caution">
    <text evidence="4">Lacks conserved residue(s) required for the propagation of feature annotation.</text>
</comment>
<accession>A0A7W9ZT47</accession>
<dbReference type="SMART" id="SM00421">
    <property type="entry name" value="HTH_LUXR"/>
    <property type="match status" value="1"/>
</dbReference>
<proteinExistence type="predicted"/>
<comment type="caution">
    <text evidence="8">The sequence shown here is derived from an EMBL/GenBank/DDBJ whole genome shotgun (WGS) entry which is preliminary data.</text>
</comment>
<dbReference type="SUPFAM" id="SSF46894">
    <property type="entry name" value="C-terminal effector domain of the bipartite response regulators"/>
    <property type="match status" value="1"/>
</dbReference>
<dbReference type="AlphaFoldDB" id="A0A7W9ZT47"/>
<dbReference type="EMBL" id="JACIIJ010000007">
    <property type="protein sequence ID" value="MBB6222335.1"/>
    <property type="molecule type" value="Genomic_DNA"/>
</dbReference>
<dbReference type="GO" id="GO:0003677">
    <property type="term" value="F:DNA binding"/>
    <property type="evidence" value="ECO:0007669"/>
    <property type="project" value="UniProtKB-KW"/>
</dbReference>
<dbReference type="InterPro" id="IPR036388">
    <property type="entry name" value="WH-like_DNA-bd_sf"/>
</dbReference>
<dbReference type="CDD" id="cd00130">
    <property type="entry name" value="PAS"/>
    <property type="match status" value="1"/>
</dbReference>
<dbReference type="Pfam" id="PF00196">
    <property type="entry name" value="GerE"/>
    <property type="match status" value="1"/>
</dbReference>
<dbReference type="InterPro" id="IPR035965">
    <property type="entry name" value="PAS-like_dom_sf"/>
</dbReference>
<dbReference type="GO" id="GO:0006355">
    <property type="term" value="P:regulation of DNA-templated transcription"/>
    <property type="evidence" value="ECO:0007669"/>
    <property type="project" value="InterPro"/>
</dbReference>
<keyword evidence="1" id="KW-0805">Transcription regulation</keyword>
<organism evidence="8 9">
    <name type="scientific">Rhizobium leguminosarum</name>
    <dbReference type="NCBI Taxonomy" id="384"/>
    <lineage>
        <taxon>Bacteria</taxon>
        <taxon>Pseudomonadati</taxon>
        <taxon>Pseudomonadota</taxon>
        <taxon>Alphaproteobacteria</taxon>
        <taxon>Hyphomicrobiales</taxon>
        <taxon>Rhizobiaceae</taxon>
        <taxon>Rhizobium/Agrobacterium group</taxon>
        <taxon>Rhizobium</taxon>
    </lineage>
</organism>
<dbReference type="InterPro" id="IPR000792">
    <property type="entry name" value="Tscrpt_reg_LuxR_C"/>
</dbReference>
<evidence type="ECO:0000259" key="7">
    <source>
        <dbReference type="PROSITE" id="PS50112"/>
    </source>
</evidence>
<dbReference type="PANTHER" id="PTHR44688">
    <property type="entry name" value="DNA-BINDING TRANSCRIPTIONAL ACTIVATOR DEVR_DOSR"/>
    <property type="match status" value="1"/>
</dbReference>
<dbReference type="PROSITE" id="PS50112">
    <property type="entry name" value="PAS"/>
    <property type="match status" value="1"/>
</dbReference>
<evidence type="ECO:0000313" key="9">
    <source>
        <dbReference type="Proteomes" id="UP000517187"/>
    </source>
</evidence>
<dbReference type="GO" id="GO:0000160">
    <property type="term" value="P:phosphorelay signal transduction system"/>
    <property type="evidence" value="ECO:0007669"/>
    <property type="project" value="InterPro"/>
</dbReference>
<dbReference type="PRINTS" id="PR00038">
    <property type="entry name" value="HTHLUXR"/>
</dbReference>
<name>A0A7W9ZT47_RHILE</name>
<evidence type="ECO:0000256" key="3">
    <source>
        <dbReference type="ARBA" id="ARBA00023163"/>
    </source>
</evidence>
<evidence type="ECO:0000256" key="4">
    <source>
        <dbReference type="PROSITE-ProRule" id="PRU00169"/>
    </source>
</evidence>
<dbReference type="Proteomes" id="UP000517187">
    <property type="component" value="Unassembled WGS sequence"/>
</dbReference>
<feature type="domain" description="PAS" evidence="7">
    <location>
        <begin position="141"/>
        <end position="214"/>
    </location>
</feature>
<evidence type="ECO:0000256" key="2">
    <source>
        <dbReference type="ARBA" id="ARBA00023125"/>
    </source>
</evidence>
<dbReference type="InterPro" id="IPR000014">
    <property type="entry name" value="PAS"/>
</dbReference>
<sequence>MTLSALSSSWMDKDWERIATDAVTALAGILNLEFAAVKLSRSSGQVTFRHSLLKGKSSAISLESLPQMNYPWPISGVADWQSSAGGSTTRIARIPIGLNNDGWLFACSTDAQFPKDSEFVILSNCASQIAIALQDWRGREKDKRLWQFAEHSANVLWILDANVMQMEYLSPAFARIWGQAPAAVLGEMGRWIDTIHPDDRVGALAALDSVLSGEVVVQHYRIVRPDLVIRRIRQTLFPIRDAQGRIQHVGGAAEDVTKPANMQVYVLNTDTSSRRRLSHMLQRNGYGVTLFTSTANFLGVAPVLVPGCVILVGESAEAKVLRIVSELRARRIDLPVIVLGNGLGEVSLVVKAMKAGVTDWLEAPHKLTELLAAIASALAGVQDAIIADQASELARIHIAEMTPREREVLLGLVAGETGKLIARRLGISPRTVELHRARVMERLGARTLSEAVFLAASAGLKPQPDERPGKPDI</sequence>
<keyword evidence="3" id="KW-0804">Transcription</keyword>
<dbReference type="InterPro" id="IPR001789">
    <property type="entry name" value="Sig_transdc_resp-reg_receiver"/>
</dbReference>
<dbReference type="CDD" id="cd06170">
    <property type="entry name" value="LuxR_C_like"/>
    <property type="match status" value="1"/>
</dbReference>
<dbReference type="Gene3D" id="3.40.50.2300">
    <property type="match status" value="1"/>
</dbReference>
<dbReference type="Gene3D" id="1.10.10.10">
    <property type="entry name" value="Winged helix-like DNA-binding domain superfamily/Winged helix DNA-binding domain"/>
    <property type="match status" value="1"/>
</dbReference>
<dbReference type="InterPro" id="IPR011006">
    <property type="entry name" value="CheY-like_superfamily"/>
</dbReference>
<dbReference type="NCBIfam" id="TIGR00229">
    <property type="entry name" value="sensory_box"/>
    <property type="match status" value="1"/>
</dbReference>
<dbReference type="InterPro" id="IPR013655">
    <property type="entry name" value="PAS_fold_3"/>
</dbReference>
<dbReference type="SUPFAM" id="SSF52172">
    <property type="entry name" value="CheY-like"/>
    <property type="match status" value="1"/>
</dbReference>
<evidence type="ECO:0000256" key="1">
    <source>
        <dbReference type="ARBA" id="ARBA00023015"/>
    </source>
</evidence>
<dbReference type="PANTHER" id="PTHR44688:SF16">
    <property type="entry name" value="DNA-BINDING TRANSCRIPTIONAL ACTIVATOR DEVR_DOSR"/>
    <property type="match status" value="1"/>
</dbReference>
<protein>
    <submittedName>
        <fullName evidence="8">PAS domain S-box-containing protein</fullName>
    </submittedName>
</protein>
<dbReference type="Pfam" id="PF08447">
    <property type="entry name" value="PAS_3"/>
    <property type="match status" value="1"/>
</dbReference>
<evidence type="ECO:0000259" key="5">
    <source>
        <dbReference type="PROSITE" id="PS50043"/>
    </source>
</evidence>
<evidence type="ECO:0000259" key="6">
    <source>
        <dbReference type="PROSITE" id="PS50110"/>
    </source>
</evidence>
<evidence type="ECO:0000313" key="8">
    <source>
        <dbReference type="EMBL" id="MBB6222335.1"/>
    </source>
</evidence>
<dbReference type="SMART" id="SM00448">
    <property type="entry name" value="REC"/>
    <property type="match status" value="1"/>
</dbReference>
<gene>
    <name evidence="8" type="ORF">GGE66_003319</name>
</gene>
<feature type="domain" description="HTH luxR-type" evidence="5">
    <location>
        <begin position="394"/>
        <end position="459"/>
    </location>
</feature>